<dbReference type="Gene3D" id="3.40.50.1820">
    <property type="entry name" value="alpha/beta hydrolase"/>
    <property type="match status" value="1"/>
</dbReference>
<dbReference type="SUPFAM" id="SSF53474">
    <property type="entry name" value="alpha/beta-Hydrolases"/>
    <property type="match status" value="1"/>
</dbReference>
<dbReference type="InterPro" id="IPR002035">
    <property type="entry name" value="VWF_A"/>
</dbReference>
<sequence length="741" mass="83363">MMGRDYYMTLTVRDLPPGTTAQDVCDHINRRRANAHPVVGPLVKDPNRPSLCTVVTIRQDSEYLCRTLRDSLNLKTFYPRNPTTTVTESQIAVSNEFLGVTTLAEHENPEFDLYFVHGLGGHAFGSWSSNLNRGTPSMWPRDFLAKDIQNRPRSRLDPDGPKLAGRISTIGYNAHAQQSYSSTMTIEKAAEDLLERIRTDRPEGSGRPMYFACHSLGGLVTCQALIHALRGDPSKPELQEHYRGIFFQNGQCLVKGIIFFGTPFEGSSLANFAHKFAKFLGGNEAIINSLRTKSEVLAELVGKFNQLRSHRETGFPIVVAFEKSPMFNLKFVTKPDSAISSFNSRTIGIDGDHRTMIKFDHPHNKDYLHVSEIMIRMIQDTLPSKKSFRRDSNPSPPFEPQPLRSRSWSSPPPPYPGLSGTLIQAQPADPTSPVCDCKSPRRSGSSLGQPPTRDASPCPEKTDDPWPSESFRNVVPDVKPVKAEELIQPVQKGREHTSDFSALRAFDTVFLLDDTGSMVETDTDSGRSRWEELIESLRYTVEIVCHYDKDGVEVHFLNQDEKDEDGITEGQRVLNLLTKEVCPDEQGGGTYISTRLWDILCPYVDRFEAWKTWQSSRDRSRPKMKKPRMLNLIVITDGAAEDKEGVEDIIVNVAKRLDSLSAHPNQVGIQFLQIGKDDDAARWLRSLDDALKEKHSVRDIVDTRPWDSPRVIDKPFRERLTQILLGAVNRAQDCAGNAEME</sequence>
<gene>
    <name evidence="3" type="ORF">N656DRAFT_15001</name>
</gene>
<keyword evidence="4" id="KW-1185">Reference proteome</keyword>
<dbReference type="SUPFAM" id="SSF53300">
    <property type="entry name" value="vWA-like"/>
    <property type="match status" value="1"/>
</dbReference>
<name>A0AAN6TMF4_9PEZI</name>
<dbReference type="Gene3D" id="3.40.50.410">
    <property type="entry name" value="von Willebrand factor, type A domain"/>
    <property type="match status" value="1"/>
</dbReference>
<dbReference type="PANTHER" id="PTHR34706">
    <property type="entry name" value="SLR1338 PROTEIN"/>
    <property type="match status" value="1"/>
</dbReference>
<feature type="domain" description="VWFA" evidence="2">
    <location>
        <begin position="507"/>
        <end position="720"/>
    </location>
</feature>
<reference evidence="3" key="2">
    <citation type="submission" date="2023-05" db="EMBL/GenBank/DDBJ databases">
        <authorList>
            <consortium name="Lawrence Berkeley National Laboratory"/>
            <person name="Steindorff A."/>
            <person name="Hensen N."/>
            <person name="Bonometti L."/>
            <person name="Westerberg I."/>
            <person name="Brannstrom I.O."/>
            <person name="Guillou S."/>
            <person name="Cros-Aarteil S."/>
            <person name="Calhoun S."/>
            <person name="Haridas S."/>
            <person name="Kuo A."/>
            <person name="Mondo S."/>
            <person name="Pangilinan J."/>
            <person name="Riley R."/>
            <person name="Labutti K."/>
            <person name="Andreopoulos B."/>
            <person name="Lipzen A."/>
            <person name="Chen C."/>
            <person name="Yanf M."/>
            <person name="Daum C."/>
            <person name="Ng V."/>
            <person name="Clum A."/>
            <person name="Ohm R."/>
            <person name="Martin F."/>
            <person name="Silar P."/>
            <person name="Natvig D."/>
            <person name="Lalanne C."/>
            <person name="Gautier V."/>
            <person name="Ament-Velasquez S.L."/>
            <person name="Kruys A."/>
            <person name="Hutchinson M.I."/>
            <person name="Powell A.J."/>
            <person name="Barry K."/>
            <person name="Miller A.N."/>
            <person name="Grigoriev I.V."/>
            <person name="Debuchy R."/>
            <person name="Gladieux P."/>
            <person name="Thoren M.H."/>
            <person name="Johannesson H."/>
        </authorList>
    </citation>
    <scope>NUCLEOTIDE SEQUENCE</scope>
    <source>
        <strain evidence="3">CBS 508.74</strain>
    </source>
</reference>
<feature type="region of interest" description="Disordered" evidence="1">
    <location>
        <begin position="384"/>
        <end position="474"/>
    </location>
</feature>
<evidence type="ECO:0000259" key="2">
    <source>
        <dbReference type="PROSITE" id="PS50234"/>
    </source>
</evidence>
<comment type="caution">
    <text evidence="3">The sequence shown here is derived from an EMBL/GenBank/DDBJ whole genome shotgun (WGS) entry which is preliminary data.</text>
</comment>
<dbReference type="PANTHER" id="PTHR34706:SF1">
    <property type="entry name" value="VWFA DOMAIN-CONTAINING PROTEIN"/>
    <property type="match status" value="1"/>
</dbReference>
<dbReference type="InterPro" id="IPR029058">
    <property type="entry name" value="AB_hydrolase_fold"/>
</dbReference>
<proteinExistence type="predicted"/>
<dbReference type="PROSITE" id="PS50234">
    <property type="entry name" value="VWFA"/>
    <property type="match status" value="1"/>
</dbReference>
<evidence type="ECO:0000313" key="3">
    <source>
        <dbReference type="EMBL" id="KAK4117150.1"/>
    </source>
</evidence>
<dbReference type="AlphaFoldDB" id="A0AAN6TMF4"/>
<evidence type="ECO:0000313" key="4">
    <source>
        <dbReference type="Proteomes" id="UP001302812"/>
    </source>
</evidence>
<dbReference type="EMBL" id="MU853332">
    <property type="protein sequence ID" value="KAK4117150.1"/>
    <property type="molecule type" value="Genomic_DNA"/>
</dbReference>
<protein>
    <recommendedName>
        <fullName evidence="2">VWFA domain-containing protein</fullName>
    </recommendedName>
</protein>
<dbReference type="GeneID" id="89932790"/>
<reference evidence="3" key="1">
    <citation type="journal article" date="2023" name="Mol. Phylogenet. Evol.">
        <title>Genome-scale phylogeny and comparative genomics of the fungal order Sordariales.</title>
        <authorList>
            <person name="Hensen N."/>
            <person name="Bonometti L."/>
            <person name="Westerberg I."/>
            <person name="Brannstrom I.O."/>
            <person name="Guillou S."/>
            <person name="Cros-Aarteil S."/>
            <person name="Calhoun S."/>
            <person name="Haridas S."/>
            <person name="Kuo A."/>
            <person name="Mondo S."/>
            <person name="Pangilinan J."/>
            <person name="Riley R."/>
            <person name="LaButti K."/>
            <person name="Andreopoulos B."/>
            <person name="Lipzen A."/>
            <person name="Chen C."/>
            <person name="Yan M."/>
            <person name="Daum C."/>
            <person name="Ng V."/>
            <person name="Clum A."/>
            <person name="Steindorff A."/>
            <person name="Ohm R.A."/>
            <person name="Martin F."/>
            <person name="Silar P."/>
            <person name="Natvig D.O."/>
            <person name="Lalanne C."/>
            <person name="Gautier V."/>
            <person name="Ament-Velasquez S.L."/>
            <person name="Kruys A."/>
            <person name="Hutchinson M.I."/>
            <person name="Powell A.J."/>
            <person name="Barry K."/>
            <person name="Miller A.N."/>
            <person name="Grigoriev I.V."/>
            <person name="Debuchy R."/>
            <person name="Gladieux P."/>
            <person name="Hiltunen Thoren M."/>
            <person name="Johannesson H."/>
        </authorList>
    </citation>
    <scope>NUCLEOTIDE SEQUENCE</scope>
    <source>
        <strain evidence="3">CBS 508.74</strain>
    </source>
</reference>
<organism evidence="3 4">
    <name type="scientific">Canariomyces notabilis</name>
    <dbReference type="NCBI Taxonomy" id="2074819"/>
    <lineage>
        <taxon>Eukaryota</taxon>
        <taxon>Fungi</taxon>
        <taxon>Dikarya</taxon>
        <taxon>Ascomycota</taxon>
        <taxon>Pezizomycotina</taxon>
        <taxon>Sordariomycetes</taxon>
        <taxon>Sordariomycetidae</taxon>
        <taxon>Sordariales</taxon>
        <taxon>Chaetomiaceae</taxon>
        <taxon>Canariomyces</taxon>
    </lineage>
</organism>
<dbReference type="InterPro" id="IPR036465">
    <property type="entry name" value="vWFA_dom_sf"/>
</dbReference>
<dbReference type="Proteomes" id="UP001302812">
    <property type="component" value="Unassembled WGS sequence"/>
</dbReference>
<evidence type="ECO:0000256" key="1">
    <source>
        <dbReference type="SAM" id="MobiDB-lite"/>
    </source>
</evidence>
<accession>A0AAN6TMF4</accession>
<dbReference type="RefSeq" id="XP_064674720.1">
    <property type="nucleotide sequence ID" value="XM_064808667.1"/>
</dbReference>